<feature type="transmembrane region" description="Helical" evidence="2">
    <location>
        <begin position="20"/>
        <end position="40"/>
    </location>
</feature>
<accession>A0A453JB13</accession>
<reference evidence="4" key="2">
    <citation type="journal article" date="2017" name="Nat. Plants">
        <title>The Aegilops tauschii genome reveals multiple impacts of transposons.</title>
        <authorList>
            <person name="Zhao G."/>
            <person name="Zou C."/>
            <person name="Li K."/>
            <person name="Wang K."/>
            <person name="Li T."/>
            <person name="Gao L."/>
            <person name="Zhang X."/>
            <person name="Wang H."/>
            <person name="Yang Z."/>
            <person name="Liu X."/>
            <person name="Jiang W."/>
            <person name="Mao L."/>
            <person name="Kong X."/>
            <person name="Jiao Y."/>
            <person name="Jia J."/>
        </authorList>
    </citation>
    <scope>NUCLEOTIDE SEQUENCE [LARGE SCALE GENOMIC DNA]</scope>
    <source>
        <strain evidence="4">cv. AL8/78</strain>
    </source>
</reference>
<keyword evidence="2" id="KW-0812">Transmembrane</keyword>
<reference evidence="3" key="4">
    <citation type="submission" date="2019-03" db="UniProtKB">
        <authorList>
            <consortium name="EnsemblPlants"/>
        </authorList>
    </citation>
    <scope>IDENTIFICATION</scope>
</reference>
<feature type="region of interest" description="Disordered" evidence="1">
    <location>
        <begin position="48"/>
        <end position="72"/>
    </location>
</feature>
<evidence type="ECO:0000313" key="3">
    <source>
        <dbReference type="EnsemblPlants" id="AET4Gv20852000.2"/>
    </source>
</evidence>
<dbReference type="AlphaFoldDB" id="A0A453JB13"/>
<dbReference type="Gramene" id="AET4Gv20852000.2">
    <property type="protein sequence ID" value="AET4Gv20852000.2"/>
    <property type="gene ID" value="AET4Gv20852000"/>
</dbReference>
<evidence type="ECO:0008006" key="5">
    <source>
        <dbReference type="Google" id="ProtNLM"/>
    </source>
</evidence>
<sequence>MAIGAFVEGPAGGAGYSGRVTSFVVLSCIVAGSGGILFGYDLGISGTSSCNSSHPPSASSSHSFLQGQAGAL</sequence>
<evidence type="ECO:0000256" key="2">
    <source>
        <dbReference type="SAM" id="Phobius"/>
    </source>
</evidence>
<keyword evidence="4" id="KW-1185">Reference proteome</keyword>
<reference evidence="3" key="3">
    <citation type="journal article" date="2017" name="Nature">
        <title>Genome sequence of the progenitor of the wheat D genome Aegilops tauschii.</title>
        <authorList>
            <person name="Luo M.C."/>
            <person name="Gu Y.Q."/>
            <person name="Puiu D."/>
            <person name="Wang H."/>
            <person name="Twardziok S.O."/>
            <person name="Deal K.R."/>
            <person name="Huo N."/>
            <person name="Zhu T."/>
            <person name="Wang L."/>
            <person name="Wang Y."/>
            <person name="McGuire P.E."/>
            <person name="Liu S."/>
            <person name="Long H."/>
            <person name="Ramasamy R.K."/>
            <person name="Rodriguez J.C."/>
            <person name="Van S.L."/>
            <person name="Yuan L."/>
            <person name="Wang Z."/>
            <person name="Xia Z."/>
            <person name="Xiao L."/>
            <person name="Anderson O.D."/>
            <person name="Ouyang S."/>
            <person name="Liang Y."/>
            <person name="Zimin A.V."/>
            <person name="Pertea G."/>
            <person name="Qi P."/>
            <person name="Bennetzen J.L."/>
            <person name="Dai X."/>
            <person name="Dawson M.W."/>
            <person name="Muller H.G."/>
            <person name="Kugler K."/>
            <person name="Rivarola-Duarte L."/>
            <person name="Spannagl M."/>
            <person name="Mayer K.F.X."/>
            <person name="Lu F.H."/>
            <person name="Bevan M.W."/>
            <person name="Leroy P."/>
            <person name="Li P."/>
            <person name="You F.M."/>
            <person name="Sun Q."/>
            <person name="Liu Z."/>
            <person name="Lyons E."/>
            <person name="Wicker T."/>
            <person name="Salzberg S.L."/>
            <person name="Devos K.M."/>
            <person name="Dvorak J."/>
        </authorList>
    </citation>
    <scope>NUCLEOTIDE SEQUENCE [LARGE SCALE GENOMIC DNA]</scope>
    <source>
        <strain evidence="3">cv. AL8/78</strain>
    </source>
</reference>
<dbReference type="EnsemblPlants" id="AET4Gv20852000.2">
    <property type="protein sequence ID" value="AET4Gv20852000.2"/>
    <property type="gene ID" value="AET4Gv20852000"/>
</dbReference>
<reference evidence="3" key="5">
    <citation type="journal article" date="2021" name="G3 (Bethesda)">
        <title>Aegilops tauschii genome assembly Aet v5.0 features greater sequence contiguity and improved annotation.</title>
        <authorList>
            <person name="Wang L."/>
            <person name="Zhu T."/>
            <person name="Rodriguez J.C."/>
            <person name="Deal K.R."/>
            <person name="Dubcovsky J."/>
            <person name="McGuire P.E."/>
            <person name="Lux T."/>
            <person name="Spannagl M."/>
            <person name="Mayer K.F.X."/>
            <person name="Baldrich P."/>
            <person name="Meyers B.C."/>
            <person name="Huo N."/>
            <person name="Gu Y.Q."/>
            <person name="Zhou H."/>
            <person name="Devos K.M."/>
            <person name="Bennetzen J.L."/>
            <person name="Unver T."/>
            <person name="Budak H."/>
            <person name="Gulick P.J."/>
            <person name="Galiba G."/>
            <person name="Kalapos B."/>
            <person name="Nelson D.R."/>
            <person name="Li P."/>
            <person name="You F.M."/>
            <person name="Luo M.C."/>
            <person name="Dvorak J."/>
        </authorList>
    </citation>
    <scope>NUCLEOTIDE SEQUENCE [LARGE SCALE GENOMIC DNA]</scope>
    <source>
        <strain evidence="3">cv. AL8/78</strain>
    </source>
</reference>
<evidence type="ECO:0000313" key="4">
    <source>
        <dbReference type="Proteomes" id="UP000015105"/>
    </source>
</evidence>
<organism evidence="3 4">
    <name type="scientific">Aegilops tauschii subsp. strangulata</name>
    <name type="common">Goatgrass</name>
    <dbReference type="NCBI Taxonomy" id="200361"/>
    <lineage>
        <taxon>Eukaryota</taxon>
        <taxon>Viridiplantae</taxon>
        <taxon>Streptophyta</taxon>
        <taxon>Embryophyta</taxon>
        <taxon>Tracheophyta</taxon>
        <taxon>Spermatophyta</taxon>
        <taxon>Magnoliopsida</taxon>
        <taxon>Liliopsida</taxon>
        <taxon>Poales</taxon>
        <taxon>Poaceae</taxon>
        <taxon>BOP clade</taxon>
        <taxon>Pooideae</taxon>
        <taxon>Triticodae</taxon>
        <taxon>Triticeae</taxon>
        <taxon>Triticinae</taxon>
        <taxon>Aegilops</taxon>
    </lineage>
</organism>
<name>A0A453JB13_AEGTS</name>
<keyword evidence="2" id="KW-0472">Membrane</keyword>
<evidence type="ECO:0000256" key="1">
    <source>
        <dbReference type="SAM" id="MobiDB-lite"/>
    </source>
</evidence>
<dbReference type="Proteomes" id="UP000015105">
    <property type="component" value="Chromosome 4D"/>
</dbReference>
<protein>
    <recommendedName>
        <fullName evidence="5">Major facilitator superfamily (MFS) profile domain-containing protein</fullName>
    </recommendedName>
</protein>
<proteinExistence type="predicted"/>
<keyword evidence="2" id="KW-1133">Transmembrane helix</keyword>
<reference evidence="4" key="1">
    <citation type="journal article" date="2014" name="Science">
        <title>Ancient hybridizations among the ancestral genomes of bread wheat.</title>
        <authorList>
            <consortium name="International Wheat Genome Sequencing Consortium,"/>
            <person name="Marcussen T."/>
            <person name="Sandve S.R."/>
            <person name="Heier L."/>
            <person name="Spannagl M."/>
            <person name="Pfeifer M."/>
            <person name="Jakobsen K.S."/>
            <person name="Wulff B.B."/>
            <person name="Steuernagel B."/>
            <person name="Mayer K.F."/>
            <person name="Olsen O.A."/>
        </authorList>
    </citation>
    <scope>NUCLEOTIDE SEQUENCE [LARGE SCALE GENOMIC DNA]</scope>
    <source>
        <strain evidence="4">cv. AL8/78</strain>
    </source>
</reference>
<feature type="compositionally biased region" description="Low complexity" evidence="1">
    <location>
        <begin position="48"/>
        <end position="63"/>
    </location>
</feature>